<dbReference type="CDD" id="cd06170">
    <property type="entry name" value="LuxR_C_like"/>
    <property type="match status" value="1"/>
</dbReference>
<feature type="modified residue" description="4-aspartylphosphate" evidence="3">
    <location>
        <position position="55"/>
    </location>
</feature>
<proteinExistence type="predicted"/>
<dbReference type="InterPro" id="IPR001789">
    <property type="entry name" value="Sig_transdc_resp-reg_receiver"/>
</dbReference>
<dbReference type="InterPro" id="IPR000792">
    <property type="entry name" value="Tscrpt_reg_LuxR_C"/>
</dbReference>
<gene>
    <name evidence="6" type="ORF">ACFPTO_23465</name>
</gene>
<keyword evidence="7" id="KW-1185">Reference proteome</keyword>
<keyword evidence="2" id="KW-0238">DNA-binding</keyword>
<evidence type="ECO:0000313" key="7">
    <source>
        <dbReference type="Proteomes" id="UP001596103"/>
    </source>
</evidence>
<dbReference type="Gene3D" id="1.10.10.10">
    <property type="entry name" value="Winged helix-like DNA-binding domain superfamily/Winged helix DNA-binding domain"/>
    <property type="match status" value="1"/>
</dbReference>
<dbReference type="PROSITE" id="PS50043">
    <property type="entry name" value="HTH_LUXR_2"/>
    <property type="match status" value="1"/>
</dbReference>
<evidence type="ECO:0000259" key="5">
    <source>
        <dbReference type="PROSITE" id="PS50110"/>
    </source>
</evidence>
<keyword evidence="1 3" id="KW-0597">Phosphoprotein</keyword>
<name>A0ABW0JFT4_9BURK</name>
<dbReference type="PRINTS" id="PR00038">
    <property type="entry name" value="HTHLUXR"/>
</dbReference>
<dbReference type="SUPFAM" id="SSF46894">
    <property type="entry name" value="C-terminal effector domain of the bipartite response regulators"/>
    <property type="match status" value="1"/>
</dbReference>
<comment type="caution">
    <text evidence="6">The sequence shown here is derived from an EMBL/GenBank/DDBJ whole genome shotgun (WGS) entry which is preliminary data.</text>
</comment>
<dbReference type="InterPro" id="IPR039420">
    <property type="entry name" value="WalR-like"/>
</dbReference>
<organism evidence="6 7">
    <name type="scientific">Paraburkholderia denitrificans</name>
    <dbReference type="NCBI Taxonomy" id="694025"/>
    <lineage>
        <taxon>Bacteria</taxon>
        <taxon>Pseudomonadati</taxon>
        <taxon>Pseudomonadota</taxon>
        <taxon>Betaproteobacteria</taxon>
        <taxon>Burkholderiales</taxon>
        <taxon>Burkholderiaceae</taxon>
        <taxon>Paraburkholderia</taxon>
    </lineage>
</organism>
<dbReference type="CDD" id="cd17535">
    <property type="entry name" value="REC_NarL-like"/>
    <property type="match status" value="1"/>
</dbReference>
<accession>A0ABW0JFT4</accession>
<dbReference type="InterPro" id="IPR058245">
    <property type="entry name" value="NreC/VraR/RcsB-like_REC"/>
</dbReference>
<evidence type="ECO:0000256" key="2">
    <source>
        <dbReference type="ARBA" id="ARBA00023125"/>
    </source>
</evidence>
<feature type="domain" description="HTH luxR-type" evidence="4">
    <location>
        <begin position="144"/>
        <end position="209"/>
    </location>
</feature>
<evidence type="ECO:0000259" key="4">
    <source>
        <dbReference type="PROSITE" id="PS50043"/>
    </source>
</evidence>
<reference evidence="7" key="1">
    <citation type="journal article" date="2019" name="Int. J. Syst. Evol. Microbiol.">
        <title>The Global Catalogue of Microorganisms (GCM) 10K type strain sequencing project: providing services to taxonomists for standard genome sequencing and annotation.</title>
        <authorList>
            <consortium name="The Broad Institute Genomics Platform"/>
            <consortium name="The Broad Institute Genome Sequencing Center for Infectious Disease"/>
            <person name="Wu L."/>
            <person name="Ma J."/>
        </authorList>
    </citation>
    <scope>NUCLEOTIDE SEQUENCE [LARGE SCALE GENOMIC DNA]</scope>
    <source>
        <strain evidence="7">CCUG 56042</strain>
    </source>
</reference>
<dbReference type="SUPFAM" id="SSF52172">
    <property type="entry name" value="CheY-like"/>
    <property type="match status" value="1"/>
</dbReference>
<dbReference type="Pfam" id="PF00072">
    <property type="entry name" value="Response_reg"/>
    <property type="match status" value="1"/>
</dbReference>
<dbReference type="Proteomes" id="UP001596103">
    <property type="component" value="Unassembled WGS sequence"/>
</dbReference>
<evidence type="ECO:0000313" key="6">
    <source>
        <dbReference type="EMBL" id="MFC5431730.1"/>
    </source>
</evidence>
<dbReference type="PANTHER" id="PTHR43214:SF17">
    <property type="entry name" value="TRANSCRIPTIONAL REGULATORY PROTEIN RCSB"/>
    <property type="match status" value="1"/>
</dbReference>
<sequence>MGINIALADSHPAVLAGVELVLSKFGHFKTVGTARNSTELETILATTHCDILVADYLMDVGVHRDGLAFLADIRHRYPALQIVLFTLGDHVSIRRAALKIGVHAIVRKSEGSELLIEAIRATCHRIPSDGSDTANAPDTRAPGPPLPLDFLTKHELDVLRLYASGLTVTQIATRLNRTRQTVAAQKRSAMHKWGVVRDVDLLRRIYECHLLPAIETGSEQPPSS</sequence>
<dbReference type="PROSITE" id="PS00622">
    <property type="entry name" value="HTH_LUXR_1"/>
    <property type="match status" value="1"/>
</dbReference>
<protein>
    <submittedName>
        <fullName evidence="6">Response regulator</fullName>
    </submittedName>
</protein>
<dbReference type="SMART" id="SM00421">
    <property type="entry name" value="HTH_LUXR"/>
    <property type="match status" value="1"/>
</dbReference>
<dbReference type="Pfam" id="PF00196">
    <property type="entry name" value="GerE"/>
    <property type="match status" value="1"/>
</dbReference>
<dbReference type="InterPro" id="IPR016032">
    <property type="entry name" value="Sig_transdc_resp-reg_C-effctor"/>
</dbReference>
<dbReference type="RefSeq" id="WP_377715189.1">
    <property type="nucleotide sequence ID" value="NZ_JBHSMP010000038.1"/>
</dbReference>
<dbReference type="SMART" id="SM00448">
    <property type="entry name" value="REC"/>
    <property type="match status" value="1"/>
</dbReference>
<dbReference type="InterPro" id="IPR036388">
    <property type="entry name" value="WH-like_DNA-bd_sf"/>
</dbReference>
<feature type="domain" description="Response regulatory" evidence="5">
    <location>
        <begin position="4"/>
        <end position="123"/>
    </location>
</feature>
<evidence type="ECO:0000256" key="3">
    <source>
        <dbReference type="PROSITE-ProRule" id="PRU00169"/>
    </source>
</evidence>
<dbReference type="InterPro" id="IPR011006">
    <property type="entry name" value="CheY-like_superfamily"/>
</dbReference>
<dbReference type="PROSITE" id="PS50110">
    <property type="entry name" value="RESPONSE_REGULATORY"/>
    <property type="match status" value="1"/>
</dbReference>
<dbReference type="EMBL" id="JBHSMP010000038">
    <property type="protein sequence ID" value="MFC5431730.1"/>
    <property type="molecule type" value="Genomic_DNA"/>
</dbReference>
<evidence type="ECO:0000256" key="1">
    <source>
        <dbReference type="ARBA" id="ARBA00022553"/>
    </source>
</evidence>
<dbReference type="PANTHER" id="PTHR43214">
    <property type="entry name" value="TWO-COMPONENT RESPONSE REGULATOR"/>
    <property type="match status" value="1"/>
</dbReference>
<dbReference type="Gene3D" id="3.40.50.2300">
    <property type="match status" value="1"/>
</dbReference>